<reference evidence="1" key="2">
    <citation type="journal article" date="2015" name="Fish Shellfish Immunol.">
        <title>Early steps in the European eel (Anguilla anguilla)-Vibrio vulnificus interaction in the gills: Role of the RtxA13 toxin.</title>
        <authorList>
            <person name="Callol A."/>
            <person name="Pajuelo D."/>
            <person name="Ebbesson L."/>
            <person name="Teles M."/>
            <person name="MacKenzie S."/>
            <person name="Amaro C."/>
        </authorList>
    </citation>
    <scope>NUCLEOTIDE SEQUENCE</scope>
</reference>
<proteinExistence type="predicted"/>
<accession>A0A0E9PV49</accession>
<protein>
    <submittedName>
        <fullName evidence="1">Uncharacterized protein</fullName>
    </submittedName>
</protein>
<name>A0A0E9PV49_ANGAN</name>
<reference evidence="1" key="1">
    <citation type="submission" date="2014-11" db="EMBL/GenBank/DDBJ databases">
        <authorList>
            <person name="Amaro Gonzalez C."/>
        </authorList>
    </citation>
    <scope>NUCLEOTIDE SEQUENCE</scope>
</reference>
<dbReference type="EMBL" id="GBXM01100854">
    <property type="protein sequence ID" value="JAH07723.1"/>
    <property type="molecule type" value="Transcribed_RNA"/>
</dbReference>
<organism evidence="1">
    <name type="scientific">Anguilla anguilla</name>
    <name type="common">European freshwater eel</name>
    <name type="synonym">Muraena anguilla</name>
    <dbReference type="NCBI Taxonomy" id="7936"/>
    <lineage>
        <taxon>Eukaryota</taxon>
        <taxon>Metazoa</taxon>
        <taxon>Chordata</taxon>
        <taxon>Craniata</taxon>
        <taxon>Vertebrata</taxon>
        <taxon>Euteleostomi</taxon>
        <taxon>Actinopterygii</taxon>
        <taxon>Neopterygii</taxon>
        <taxon>Teleostei</taxon>
        <taxon>Anguilliformes</taxon>
        <taxon>Anguillidae</taxon>
        <taxon>Anguilla</taxon>
    </lineage>
</organism>
<sequence>MQFIISKSNNIEYFFYF</sequence>
<evidence type="ECO:0000313" key="1">
    <source>
        <dbReference type="EMBL" id="JAH07723.1"/>
    </source>
</evidence>
<dbReference type="AlphaFoldDB" id="A0A0E9PV49"/>